<dbReference type="SUPFAM" id="SSF54211">
    <property type="entry name" value="Ribosomal protein S5 domain 2-like"/>
    <property type="match status" value="1"/>
</dbReference>
<dbReference type="PANTHER" id="PTHR10457">
    <property type="entry name" value="MEVALONATE KINASE/GALACTOKINASE"/>
    <property type="match status" value="1"/>
</dbReference>
<dbReference type="InterPro" id="IPR019741">
    <property type="entry name" value="Galactokinase_CS"/>
</dbReference>
<organism evidence="5 6">
    <name type="scientific">Blastococcus brunescens</name>
    <dbReference type="NCBI Taxonomy" id="1564165"/>
    <lineage>
        <taxon>Bacteria</taxon>
        <taxon>Bacillati</taxon>
        <taxon>Actinomycetota</taxon>
        <taxon>Actinomycetes</taxon>
        <taxon>Geodermatophilales</taxon>
        <taxon>Geodermatophilaceae</taxon>
        <taxon>Blastococcus</taxon>
    </lineage>
</organism>
<dbReference type="PROSITE" id="PS00106">
    <property type="entry name" value="GALACTOKINASE"/>
    <property type="match status" value="1"/>
</dbReference>
<name>A0ABZ1AVL3_9ACTN</name>
<dbReference type="Gene3D" id="3.30.230.10">
    <property type="match status" value="1"/>
</dbReference>
<dbReference type="EMBL" id="CP141261">
    <property type="protein sequence ID" value="WRL62604.1"/>
    <property type="molecule type" value="Genomic_DNA"/>
</dbReference>
<evidence type="ECO:0000313" key="6">
    <source>
        <dbReference type="Proteomes" id="UP001324287"/>
    </source>
</evidence>
<proteinExistence type="predicted"/>
<dbReference type="Pfam" id="PF10509">
    <property type="entry name" value="GalKase_gal_bdg"/>
    <property type="match status" value="1"/>
</dbReference>
<evidence type="ECO:0000256" key="2">
    <source>
        <dbReference type="ARBA" id="ARBA00022840"/>
    </source>
</evidence>
<keyword evidence="1" id="KW-0547">Nucleotide-binding</keyword>
<dbReference type="PANTHER" id="PTHR10457:SF7">
    <property type="entry name" value="GALACTOKINASE-RELATED"/>
    <property type="match status" value="1"/>
</dbReference>
<feature type="domain" description="Galactokinase N-terminal" evidence="4">
    <location>
        <begin position="13"/>
        <end position="62"/>
    </location>
</feature>
<evidence type="ECO:0000256" key="3">
    <source>
        <dbReference type="SAM" id="MobiDB-lite"/>
    </source>
</evidence>
<keyword evidence="6" id="KW-1185">Reference proteome</keyword>
<gene>
    <name evidence="5" type="ORF">U6N30_21950</name>
</gene>
<dbReference type="InterPro" id="IPR019539">
    <property type="entry name" value="GalKase_N"/>
</dbReference>
<reference evidence="5 6" key="1">
    <citation type="submission" date="2023-12" db="EMBL/GenBank/DDBJ databases">
        <title>Blastococcus brunescens sp. nov., an actonobacterium isolated from sandstone collected in sahara desert.</title>
        <authorList>
            <person name="Gtari M."/>
            <person name="Ghodhbane F."/>
        </authorList>
    </citation>
    <scope>NUCLEOTIDE SEQUENCE [LARGE SCALE GENOMIC DNA]</scope>
    <source>
        <strain evidence="5 6">BMG 8361</strain>
    </source>
</reference>
<dbReference type="InterPro" id="IPR014721">
    <property type="entry name" value="Ribsml_uS5_D2-typ_fold_subgr"/>
</dbReference>
<evidence type="ECO:0000259" key="4">
    <source>
        <dbReference type="Pfam" id="PF10509"/>
    </source>
</evidence>
<accession>A0ABZ1AVL3</accession>
<sequence length="133" mass="14185">MTDDDQAAVRAAEAFRERYGRDPEGVWAAPGRVNVIGEHTDYNDGYVLPVALPHTTRAAVGRRTDGRLALASLQGDGAVVELAMDELAPAVPTAGPATPQAWWRASGTGSAAAWTSWSTPTSRSAPGCRRRRR</sequence>
<feature type="compositionally biased region" description="Low complexity" evidence="3">
    <location>
        <begin position="93"/>
        <end position="126"/>
    </location>
</feature>
<dbReference type="RefSeq" id="WP_324273956.1">
    <property type="nucleotide sequence ID" value="NZ_CP141261.1"/>
</dbReference>
<evidence type="ECO:0000313" key="5">
    <source>
        <dbReference type="EMBL" id="WRL62604.1"/>
    </source>
</evidence>
<keyword evidence="2" id="KW-0067">ATP-binding</keyword>
<dbReference type="InterPro" id="IPR020568">
    <property type="entry name" value="Ribosomal_Su5_D2-typ_SF"/>
</dbReference>
<feature type="region of interest" description="Disordered" evidence="3">
    <location>
        <begin position="93"/>
        <end position="133"/>
    </location>
</feature>
<protein>
    <submittedName>
        <fullName evidence="5">Galactokinase family protein</fullName>
    </submittedName>
</protein>
<dbReference type="Proteomes" id="UP001324287">
    <property type="component" value="Chromosome"/>
</dbReference>
<evidence type="ECO:0000256" key="1">
    <source>
        <dbReference type="ARBA" id="ARBA00022741"/>
    </source>
</evidence>